<feature type="compositionally biased region" description="Polar residues" evidence="1">
    <location>
        <begin position="354"/>
        <end position="365"/>
    </location>
</feature>
<feature type="compositionally biased region" description="Basic and acidic residues" evidence="1">
    <location>
        <begin position="273"/>
        <end position="283"/>
    </location>
</feature>
<dbReference type="InterPro" id="IPR021589">
    <property type="entry name" value="Cut12"/>
</dbReference>
<feature type="compositionally biased region" description="Polar residues" evidence="1">
    <location>
        <begin position="331"/>
        <end position="341"/>
    </location>
</feature>
<evidence type="ECO:0000313" key="3">
    <source>
        <dbReference type="EMBL" id="EXJ87597.1"/>
    </source>
</evidence>
<gene>
    <name evidence="3" type="ORF">A1O3_04558</name>
</gene>
<feature type="region of interest" description="Disordered" evidence="1">
    <location>
        <begin position="30"/>
        <end position="51"/>
    </location>
</feature>
<evidence type="ECO:0000256" key="1">
    <source>
        <dbReference type="SAM" id="MobiDB-lite"/>
    </source>
</evidence>
<organism evidence="3 4">
    <name type="scientific">Capronia epimyces CBS 606.96</name>
    <dbReference type="NCBI Taxonomy" id="1182542"/>
    <lineage>
        <taxon>Eukaryota</taxon>
        <taxon>Fungi</taxon>
        <taxon>Dikarya</taxon>
        <taxon>Ascomycota</taxon>
        <taxon>Pezizomycotina</taxon>
        <taxon>Eurotiomycetes</taxon>
        <taxon>Chaetothyriomycetidae</taxon>
        <taxon>Chaetothyriales</taxon>
        <taxon>Herpotrichiellaceae</taxon>
        <taxon>Capronia</taxon>
    </lineage>
</organism>
<feature type="region of interest" description="Disordered" evidence="1">
    <location>
        <begin position="244"/>
        <end position="309"/>
    </location>
</feature>
<proteinExistence type="predicted"/>
<feature type="compositionally biased region" description="Basic and acidic residues" evidence="1">
    <location>
        <begin position="469"/>
        <end position="483"/>
    </location>
</feature>
<feature type="compositionally biased region" description="Low complexity" evidence="1">
    <location>
        <begin position="155"/>
        <end position="176"/>
    </location>
</feature>
<evidence type="ECO:0000313" key="4">
    <source>
        <dbReference type="Proteomes" id="UP000019478"/>
    </source>
</evidence>
<feature type="compositionally biased region" description="Low complexity" evidence="1">
    <location>
        <begin position="262"/>
        <end position="272"/>
    </location>
</feature>
<sequence>MSDDATVLEAPVTPAPVFAYRALRSIFFTSPDSSPEHDNKENIGPPYAQSPMKPILALDEQLQLQLTPSHKRRWDGAGAAISPTKGILRTPGLATPRTKLLKDLNVKFKSVSPELVDTKKKSAGVGAIPADGCGREARHGVKSSKSMNDIAVPVTKKTTQPSQQTKNTTQPSQQKQHTAKSMPTVSASTITTEVLSLQVIEAYMQQTEKEMKKLVRYGQKMREYARKKDAENQELKSMIQQLKKENESLRSSVATDRDREGASSAGADAGRGYVREEVDRVEATVRSLHTGRSTSKPRPLSGDSKAGGRKASIAAMDLFESDIDSRAASKIHQSSTTSRRQSVAHAPAAKPSYRSVSLSTQTSRYHTSRDHNGSFPRVRPDTSSAATGTASASVTAIGTNAVAEAESAPETTSANEHVPPSTDTITGAGAGAGTGTARLPPDRLLAARERLRRRMEARKASTGSGVDDGTERIDAGDGFREEDQNQNQNQTHKANETEIQSGEHSQFDWLNI</sequence>
<dbReference type="EMBL" id="AMGY01000003">
    <property type="protein sequence ID" value="EXJ87597.1"/>
    <property type="molecule type" value="Genomic_DNA"/>
</dbReference>
<accession>W9Y453</accession>
<comment type="caution">
    <text evidence="3">The sequence shown here is derived from an EMBL/GenBank/DDBJ whole genome shotgun (WGS) entry which is preliminary data.</text>
</comment>
<dbReference type="Pfam" id="PF11500">
    <property type="entry name" value="Cut12"/>
    <property type="match status" value="1"/>
</dbReference>
<dbReference type="Proteomes" id="UP000019478">
    <property type="component" value="Unassembled WGS sequence"/>
</dbReference>
<feature type="domain" description="Spindle pole body-associated protein cut12" evidence="2">
    <location>
        <begin position="201"/>
        <end position="249"/>
    </location>
</feature>
<dbReference type="RefSeq" id="XP_007732876.1">
    <property type="nucleotide sequence ID" value="XM_007734686.1"/>
</dbReference>
<protein>
    <recommendedName>
        <fullName evidence="2">Spindle pole body-associated protein cut12 domain-containing protein</fullName>
    </recommendedName>
</protein>
<feature type="compositionally biased region" description="Low complexity" evidence="1">
    <location>
        <begin position="382"/>
        <end position="427"/>
    </location>
</feature>
<dbReference type="OrthoDB" id="5383703at2759"/>
<dbReference type="STRING" id="1182542.W9Y453"/>
<name>W9Y453_9EURO</name>
<dbReference type="HOGENOM" id="CLU_589258_0_0_1"/>
<reference evidence="3 4" key="1">
    <citation type="submission" date="2013-03" db="EMBL/GenBank/DDBJ databases">
        <title>The Genome Sequence of Capronia epimyces CBS 606.96.</title>
        <authorList>
            <consortium name="The Broad Institute Genomics Platform"/>
            <person name="Cuomo C."/>
            <person name="de Hoog S."/>
            <person name="Gorbushina A."/>
            <person name="Walker B."/>
            <person name="Young S.K."/>
            <person name="Zeng Q."/>
            <person name="Gargeya S."/>
            <person name="Fitzgerald M."/>
            <person name="Haas B."/>
            <person name="Abouelleil A."/>
            <person name="Allen A.W."/>
            <person name="Alvarado L."/>
            <person name="Arachchi H.M."/>
            <person name="Berlin A.M."/>
            <person name="Chapman S.B."/>
            <person name="Gainer-Dewar J."/>
            <person name="Goldberg J."/>
            <person name="Griggs A."/>
            <person name="Gujja S."/>
            <person name="Hansen M."/>
            <person name="Howarth C."/>
            <person name="Imamovic A."/>
            <person name="Ireland A."/>
            <person name="Larimer J."/>
            <person name="McCowan C."/>
            <person name="Murphy C."/>
            <person name="Pearson M."/>
            <person name="Poon T.W."/>
            <person name="Priest M."/>
            <person name="Roberts A."/>
            <person name="Saif S."/>
            <person name="Shea T."/>
            <person name="Sisk P."/>
            <person name="Sykes S."/>
            <person name="Wortman J."/>
            <person name="Nusbaum C."/>
            <person name="Birren B."/>
        </authorList>
    </citation>
    <scope>NUCLEOTIDE SEQUENCE [LARGE SCALE GENOMIC DNA]</scope>
    <source>
        <strain evidence="3 4">CBS 606.96</strain>
    </source>
</reference>
<feature type="region of interest" description="Disordered" evidence="1">
    <location>
        <begin position="455"/>
        <end position="512"/>
    </location>
</feature>
<dbReference type="GeneID" id="19168676"/>
<evidence type="ECO:0000259" key="2">
    <source>
        <dbReference type="Pfam" id="PF11500"/>
    </source>
</evidence>
<feature type="region of interest" description="Disordered" evidence="1">
    <location>
        <begin position="130"/>
        <end position="186"/>
    </location>
</feature>
<keyword evidence="4" id="KW-1185">Reference proteome</keyword>
<dbReference type="eggNOG" id="ENOG502T6TN">
    <property type="taxonomic scope" value="Eukaryota"/>
</dbReference>
<feature type="compositionally biased region" description="Polar residues" evidence="1">
    <location>
        <begin position="485"/>
        <end position="504"/>
    </location>
</feature>
<feature type="region of interest" description="Disordered" evidence="1">
    <location>
        <begin position="329"/>
        <end position="443"/>
    </location>
</feature>
<dbReference type="AlphaFoldDB" id="W9Y453"/>